<sequence>CRGAHATSSDHKDLALPDLLLSLASYLGKNYVTAIPYYLVFCKICHLDSCFSYNI</sequence>
<dbReference type="EMBL" id="BLRU01000448">
    <property type="protein sequence ID" value="GFP20462.1"/>
    <property type="molecule type" value="Genomic_DNA"/>
</dbReference>
<protein>
    <submittedName>
        <fullName evidence="1">Uncharacterized protein</fullName>
    </submittedName>
</protein>
<accession>A0A6V8NJG8</accession>
<organism evidence="1 2">
    <name type="scientific">Candidatus Hakubella thermalkaliphila</name>
    <dbReference type="NCBI Taxonomy" id="2754717"/>
    <lineage>
        <taxon>Bacteria</taxon>
        <taxon>Bacillati</taxon>
        <taxon>Actinomycetota</taxon>
        <taxon>Actinomycetota incertae sedis</taxon>
        <taxon>Candidatus Hakubellales</taxon>
        <taxon>Candidatus Hakubellaceae</taxon>
        <taxon>Candidatus Hakubella</taxon>
    </lineage>
</organism>
<dbReference type="AlphaFoldDB" id="A0A6V8NJG8"/>
<dbReference type="Proteomes" id="UP000574717">
    <property type="component" value="Unassembled WGS sequence"/>
</dbReference>
<proteinExistence type="predicted"/>
<evidence type="ECO:0000313" key="1">
    <source>
        <dbReference type="EMBL" id="GFP20462.1"/>
    </source>
</evidence>
<reference evidence="1 2" key="1">
    <citation type="journal article" date="2020" name="Front. Microbiol.">
        <title>Single-cell genomics of novel Actinobacteria with the Wood-Ljungdahl pathway discovered in a serpentinizing system.</title>
        <authorList>
            <person name="Merino N."/>
            <person name="Kawai M."/>
            <person name="Boyd E.S."/>
            <person name="Colman D.R."/>
            <person name="McGlynn S.E."/>
            <person name="Nealson K.H."/>
            <person name="Kurokawa K."/>
            <person name="Hongoh Y."/>
        </authorList>
    </citation>
    <scope>NUCLEOTIDE SEQUENCE [LARGE SCALE GENOMIC DNA]</scope>
    <source>
        <strain evidence="1 2">S03</strain>
    </source>
</reference>
<name>A0A6V8NJG8_9ACTN</name>
<feature type="non-terminal residue" evidence="1">
    <location>
        <position position="1"/>
    </location>
</feature>
<comment type="caution">
    <text evidence="1">The sequence shown here is derived from an EMBL/GenBank/DDBJ whole genome shotgun (WGS) entry which is preliminary data.</text>
</comment>
<gene>
    <name evidence="1" type="ORF">HKBW3S03_01965</name>
</gene>
<evidence type="ECO:0000313" key="2">
    <source>
        <dbReference type="Proteomes" id="UP000574717"/>
    </source>
</evidence>